<dbReference type="AlphaFoldDB" id="A0A835HD07"/>
<evidence type="ECO:0000256" key="4">
    <source>
        <dbReference type="ARBA" id="ARBA00023242"/>
    </source>
</evidence>
<evidence type="ECO:0000256" key="2">
    <source>
        <dbReference type="ARBA" id="ARBA00004496"/>
    </source>
</evidence>
<keyword evidence="3" id="KW-0963">Cytoplasm</keyword>
<sequence length="144" mass="15564">MKGLFHHSSFLAGGATLVAGRLVCEDGVLKSISAYSGHYRLTGENLGSFAAVLKEYGVNLERVHRINTKKAANSYQLGHQLSLKWSTGAGLRIGCVADYPMELRIQALEFVNLSPRIPPTPTSFHVLVGFPPTSSHTSDPVMVV</sequence>
<reference evidence="6 7" key="1">
    <citation type="submission" date="2020-10" db="EMBL/GenBank/DDBJ databases">
        <title>The Coptis chinensis genome and diversification of protoberbering-type alkaloids.</title>
        <authorList>
            <person name="Wang B."/>
            <person name="Shu S."/>
            <person name="Song C."/>
            <person name="Liu Y."/>
        </authorList>
    </citation>
    <scope>NUCLEOTIDE SEQUENCE [LARGE SCALE GENOMIC DNA]</scope>
    <source>
        <strain evidence="6">HL-2020</strain>
        <tissue evidence="6">Leaf</tissue>
    </source>
</reference>
<evidence type="ECO:0000256" key="1">
    <source>
        <dbReference type="ARBA" id="ARBA00004123"/>
    </source>
</evidence>
<keyword evidence="4" id="KW-0539">Nucleus</keyword>
<dbReference type="OrthoDB" id="7344096at2759"/>
<gene>
    <name evidence="6" type="ORF">IFM89_014690</name>
</gene>
<dbReference type="PANTHER" id="PTHR31250:SF10">
    <property type="entry name" value="IQ DOMAIN-CONTAINING PROTEIN IQM3"/>
    <property type="match status" value="1"/>
</dbReference>
<dbReference type="GO" id="GO:0005737">
    <property type="term" value="C:cytoplasm"/>
    <property type="evidence" value="ECO:0007669"/>
    <property type="project" value="UniProtKB-SubCell"/>
</dbReference>
<name>A0A835HD07_9MAGN</name>
<accession>A0A835HD07</accession>
<evidence type="ECO:0000256" key="3">
    <source>
        <dbReference type="ARBA" id="ARBA00022490"/>
    </source>
</evidence>
<dbReference type="PANTHER" id="PTHR31250">
    <property type="entry name" value="IQ DOMAIN-CONTAINING PROTEIN IQM3"/>
    <property type="match status" value="1"/>
</dbReference>
<evidence type="ECO:0000313" key="7">
    <source>
        <dbReference type="Proteomes" id="UP000631114"/>
    </source>
</evidence>
<keyword evidence="5" id="KW-0732">Signal</keyword>
<protein>
    <submittedName>
        <fullName evidence="6">Uncharacterized protein</fullName>
    </submittedName>
</protein>
<comment type="subcellular location">
    <subcellularLocation>
        <location evidence="2">Cytoplasm</location>
    </subcellularLocation>
    <subcellularLocation>
        <location evidence="1">Nucleus</location>
    </subcellularLocation>
</comment>
<dbReference type="GO" id="GO:0005634">
    <property type="term" value="C:nucleus"/>
    <property type="evidence" value="ECO:0007669"/>
    <property type="project" value="UniProtKB-SubCell"/>
</dbReference>
<keyword evidence="7" id="KW-1185">Reference proteome</keyword>
<dbReference type="Proteomes" id="UP000631114">
    <property type="component" value="Unassembled WGS sequence"/>
</dbReference>
<feature type="signal peptide" evidence="5">
    <location>
        <begin position="1"/>
        <end position="20"/>
    </location>
</feature>
<dbReference type="EMBL" id="JADFTS010000007">
    <property type="protein sequence ID" value="KAF9596976.1"/>
    <property type="molecule type" value="Genomic_DNA"/>
</dbReference>
<comment type="caution">
    <text evidence="6">The sequence shown here is derived from an EMBL/GenBank/DDBJ whole genome shotgun (WGS) entry which is preliminary data.</text>
</comment>
<proteinExistence type="predicted"/>
<evidence type="ECO:0000256" key="5">
    <source>
        <dbReference type="SAM" id="SignalP"/>
    </source>
</evidence>
<dbReference type="InterPro" id="IPR044159">
    <property type="entry name" value="IQM"/>
</dbReference>
<evidence type="ECO:0000313" key="6">
    <source>
        <dbReference type="EMBL" id="KAF9596976.1"/>
    </source>
</evidence>
<feature type="chain" id="PRO_5032984723" evidence="5">
    <location>
        <begin position="21"/>
        <end position="144"/>
    </location>
</feature>
<organism evidence="6 7">
    <name type="scientific">Coptis chinensis</name>
    <dbReference type="NCBI Taxonomy" id="261450"/>
    <lineage>
        <taxon>Eukaryota</taxon>
        <taxon>Viridiplantae</taxon>
        <taxon>Streptophyta</taxon>
        <taxon>Embryophyta</taxon>
        <taxon>Tracheophyta</taxon>
        <taxon>Spermatophyta</taxon>
        <taxon>Magnoliopsida</taxon>
        <taxon>Ranunculales</taxon>
        <taxon>Ranunculaceae</taxon>
        <taxon>Coptidoideae</taxon>
        <taxon>Coptis</taxon>
    </lineage>
</organism>